<evidence type="ECO:0000313" key="7">
    <source>
        <dbReference type="EMBL" id="QFS44508.1"/>
    </source>
</evidence>
<feature type="transmembrane region" description="Helical" evidence="5">
    <location>
        <begin position="83"/>
        <end position="110"/>
    </location>
</feature>
<evidence type="ECO:0000256" key="1">
    <source>
        <dbReference type="ARBA" id="ARBA00004141"/>
    </source>
</evidence>
<reference evidence="7 8" key="1">
    <citation type="submission" date="2019-10" db="EMBL/GenBank/DDBJ databases">
        <title>Genomic and transcriptomic insights into the perfect genentic adaptation of a filamentous nitrogen-fixing cyanobacterium to rice fields.</title>
        <authorList>
            <person name="Chen Z."/>
        </authorList>
    </citation>
    <scope>NUCLEOTIDE SEQUENCE [LARGE SCALE GENOMIC DNA]</scope>
    <source>
        <strain evidence="7">CCNUC1</strain>
    </source>
</reference>
<evidence type="ECO:0000256" key="3">
    <source>
        <dbReference type="ARBA" id="ARBA00022989"/>
    </source>
</evidence>
<feature type="domain" description="TM2" evidence="6">
    <location>
        <begin position="55"/>
        <end position="98"/>
    </location>
</feature>
<keyword evidence="4 5" id="KW-0472">Membrane</keyword>
<dbReference type="Pfam" id="PF05154">
    <property type="entry name" value="TM2"/>
    <property type="match status" value="1"/>
</dbReference>
<feature type="transmembrane region" description="Helical" evidence="5">
    <location>
        <begin position="58"/>
        <end position="76"/>
    </location>
</feature>
<dbReference type="GO" id="GO:0016020">
    <property type="term" value="C:membrane"/>
    <property type="evidence" value="ECO:0007669"/>
    <property type="project" value="UniProtKB-SubCell"/>
</dbReference>
<evidence type="ECO:0000256" key="4">
    <source>
        <dbReference type="ARBA" id="ARBA00023136"/>
    </source>
</evidence>
<gene>
    <name evidence="7" type="ORF">GXM_01983</name>
</gene>
<accession>A0A5P8VVR8</accession>
<dbReference type="InterPro" id="IPR007829">
    <property type="entry name" value="TM2"/>
</dbReference>
<proteinExistence type="predicted"/>
<dbReference type="AlphaFoldDB" id="A0A5P8VVR8"/>
<evidence type="ECO:0000256" key="2">
    <source>
        <dbReference type="ARBA" id="ARBA00022692"/>
    </source>
</evidence>
<feature type="transmembrane region" description="Helical" evidence="5">
    <location>
        <begin position="21"/>
        <end position="38"/>
    </location>
</feature>
<evidence type="ECO:0000259" key="6">
    <source>
        <dbReference type="Pfam" id="PF05154"/>
    </source>
</evidence>
<keyword evidence="8" id="KW-1185">Reference proteome</keyword>
<organism evidence="7 8">
    <name type="scientific">Nostoc sphaeroides CCNUC1</name>
    <dbReference type="NCBI Taxonomy" id="2653204"/>
    <lineage>
        <taxon>Bacteria</taxon>
        <taxon>Bacillati</taxon>
        <taxon>Cyanobacteriota</taxon>
        <taxon>Cyanophyceae</taxon>
        <taxon>Nostocales</taxon>
        <taxon>Nostocaceae</taxon>
        <taxon>Nostoc</taxon>
    </lineage>
</organism>
<name>A0A5P8VVR8_9NOSO</name>
<evidence type="ECO:0000313" key="8">
    <source>
        <dbReference type="Proteomes" id="UP000326678"/>
    </source>
</evidence>
<dbReference type="Proteomes" id="UP000326678">
    <property type="component" value="Chromosome Gxm1"/>
</dbReference>
<keyword evidence="3 5" id="KW-1133">Transmembrane helix</keyword>
<sequence>MVICLGLICTEKIKNIFIKQVNVFALITIKTLFLYLTYQGTAQNMSNFNPTHPTKQLLAGYCGIILGGFGVHKFILGYAPEGFIMLVISVVGGSFTYGIALLIMLLVGLIEGMIYLNKPPEEFVNTYFVKKQGWF</sequence>
<protein>
    <submittedName>
        <fullName evidence="7">NINE protein</fullName>
    </submittedName>
</protein>
<keyword evidence="2 5" id="KW-0812">Transmembrane</keyword>
<comment type="subcellular location">
    <subcellularLocation>
        <location evidence="1">Membrane</location>
        <topology evidence="1">Multi-pass membrane protein</topology>
    </subcellularLocation>
</comment>
<evidence type="ECO:0000256" key="5">
    <source>
        <dbReference type="SAM" id="Phobius"/>
    </source>
</evidence>
<dbReference type="KEGG" id="nsh:GXM_01983"/>
<dbReference type="EMBL" id="CP045226">
    <property type="protein sequence ID" value="QFS44508.1"/>
    <property type="molecule type" value="Genomic_DNA"/>
</dbReference>